<keyword evidence="5 8" id="KW-1133">Transmembrane helix</keyword>
<protein>
    <recommendedName>
        <fullName evidence="8">Acyl-coenzyme A diphosphatase SCS3</fullName>
        <ecNumber evidence="8">3.6.1.-</ecNumber>
    </recommendedName>
    <alternativeName>
        <fullName evidence="8">FIT family protein SCS3</fullName>
    </alternativeName>
</protein>
<dbReference type="EMBL" id="CAJPIJ010000159">
    <property type="protein sequence ID" value="CAG1996151.1"/>
    <property type="molecule type" value="Genomic_DNA"/>
</dbReference>
<feature type="transmembrane region" description="Helical" evidence="10">
    <location>
        <begin position="387"/>
        <end position="407"/>
    </location>
</feature>
<comment type="catalytic activity">
    <reaction evidence="8">
        <text>an acyl-CoA + H2O = an acyl-4'-phosphopantetheine + adenosine 3',5'-bisphosphate + 2 H(+)</text>
        <dbReference type="Rhea" id="RHEA:50044"/>
        <dbReference type="ChEBI" id="CHEBI:15377"/>
        <dbReference type="ChEBI" id="CHEBI:15378"/>
        <dbReference type="ChEBI" id="CHEBI:58342"/>
        <dbReference type="ChEBI" id="CHEBI:58343"/>
        <dbReference type="ChEBI" id="CHEBI:132023"/>
    </reaction>
</comment>
<dbReference type="PANTHER" id="PTHR23129:SF0">
    <property type="entry name" value="ACYL-COENZYME A DIPHOSPHATASE FITM2"/>
    <property type="match status" value="1"/>
</dbReference>
<evidence type="ECO:0000256" key="9">
    <source>
        <dbReference type="SAM" id="MobiDB-lite"/>
    </source>
</evidence>
<organism evidence="12">
    <name type="scientific">Gibberella zeae</name>
    <name type="common">Wheat head blight fungus</name>
    <name type="synonym">Fusarium graminearum</name>
    <dbReference type="NCBI Taxonomy" id="5518"/>
    <lineage>
        <taxon>Eukaryota</taxon>
        <taxon>Fungi</taxon>
        <taxon>Dikarya</taxon>
        <taxon>Ascomycota</taxon>
        <taxon>Pezizomycotina</taxon>
        <taxon>Sordariomycetes</taxon>
        <taxon>Hypocreomycetidae</taxon>
        <taxon>Hypocreales</taxon>
        <taxon>Nectriaceae</taxon>
        <taxon>Fusarium</taxon>
    </lineage>
</organism>
<dbReference type="Proteomes" id="UP000746612">
    <property type="component" value="Unassembled WGS sequence"/>
</dbReference>
<dbReference type="EC" id="3.6.1.-" evidence="8"/>
<evidence type="ECO:0000256" key="4">
    <source>
        <dbReference type="ARBA" id="ARBA00022824"/>
    </source>
</evidence>
<dbReference type="EMBL" id="CAAKMV010000077">
    <property type="protein sequence ID" value="VIO53768.1"/>
    <property type="molecule type" value="Genomic_DNA"/>
</dbReference>
<feature type="transmembrane region" description="Helical" evidence="10">
    <location>
        <begin position="135"/>
        <end position="153"/>
    </location>
</feature>
<accession>A0A4E9DQJ0</accession>
<comment type="function">
    <text evidence="8">Fatty acyl-coenzyme A (CoA) diphosphatase that hydrolyzes fatty acyl-CoA to yield acyl-4'-phosphopantetheine and adenosine 3',5'-bisphosphate. Preferentially hydrolyzes unsaturated long-chain acyl-CoA substrates in the endoplasmic reticulum (ER) lumen. This catalytic activity is required for maintaining ER structure and for lipid droplets (LDs) biogenesis, which are lipid storage organelles involved in maintaining lipid and energy homeostasis. May directly bind to diacylglycerol (DAGs) and triacylglycerol, which is also important for LD biogenesis. May support directional budding of nacent LDs from the ER into the cytosol by reducing DAG levels at sites of LD formation. May play a role in the regulation of cell morphology and cytoskeletal organization. Involved in phospholipid biosynthesis.</text>
</comment>
<gene>
    <name evidence="8" type="primary">SCS3</name>
    <name evidence="8" type="synonym">FIT2B</name>
    <name evidence="12" type="ORF">FUG_LOCUS103797</name>
    <name evidence="11" type="ORF">MDCFG202_LOCUS409208</name>
</gene>
<dbReference type="GO" id="GO:0005789">
    <property type="term" value="C:endoplasmic reticulum membrane"/>
    <property type="evidence" value="ECO:0007669"/>
    <property type="project" value="UniProtKB-SubCell"/>
</dbReference>
<keyword evidence="2 8" id="KW-0812">Transmembrane</keyword>
<name>A0A4E9DQJ0_GIBZA</name>
<evidence type="ECO:0000313" key="11">
    <source>
        <dbReference type="EMBL" id="CAG1996151.1"/>
    </source>
</evidence>
<evidence type="ECO:0000256" key="6">
    <source>
        <dbReference type="ARBA" id="ARBA00023098"/>
    </source>
</evidence>
<feature type="transmembrane region" description="Helical" evidence="10">
    <location>
        <begin position="361"/>
        <end position="381"/>
    </location>
</feature>
<evidence type="ECO:0000256" key="2">
    <source>
        <dbReference type="ARBA" id="ARBA00022692"/>
    </source>
</evidence>
<evidence type="ECO:0000256" key="10">
    <source>
        <dbReference type="SAM" id="Phobius"/>
    </source>
</evidence>
<comment type="similarity">
    <text evidence="8">Belongs to the FIT family. Fungal FIT2B/SCS3 subfamily.</text>
</comment>
<dbReference type="HAMAP" id="MF_03231">
    <property type="entry name" value="SCS3"/>
    <property type="match status" value="1"/>
</dbReference>
<feature type="active site" evidence="8">
    <location>
        <position position="296"/>
    </location>
</feature>
<comment type="catalytic activity">
    <reaction evidence="8">
        <text>(9Z)-octadecenoyl-CoA + H2O = S-(9Z-octadecenoyl)-4'-phosphopantetheine + adenosine 3',5'-bisphosphate + 2 H(+)</text>
        <dbReference type="Rhea" id="RHEA:65564"/>
        <dbReference type="ChEBI" id="CHEBI:15377"/>
        <dbReference type="ChEBI" id="CHEBI:15378"/>
        <dbReference type="ChEBI" id="CHEBI:57387"/>
        <dbReference type="ChEBI" id="CHEBI:58343"/>
        <dbReference type="ChEBI" id="CHEBI:156553"/>
    </reaction>
</comment>
<keyword evidence="8" id="KW-0594">Phospholipid biosynthesis</keyword>
<sequence>MIRQLAKRTHFCAVVLVGSLLEDVKLEGRSKASNLDNLVLDIQKHLPSDKRTSSLLGVAVEDDWVGFGSICVSLDHVVTLRRYIPLYLRLIYPMATSRRAAKAAPEEDIAAMDSTPRTTTTPRTSPFLPTPLERAGLVIFPAMLIFGTIFSIISPQTRAAPYDHVTQSHLQDPSFSPSYFARKSNLFNVLFVKRGWAWITVAFFGFVFSHPSTANLERRARAIFRWFAVTSMWFLVTQWCFGPALIDRGFRWTGGRCELARREVEFGVDSVADKVTAVACKAAGGKWKGGHDISGHVFLLTLGTAFLMQEVGWAVLRWSGKRNEERCVVMSDGALKSANVEADHAIGEGAGEPALGLGGKFAVGVMGLSSWMLLMTAIYFHTWFEKFTGLMTAGTAFYIVYVVPRFVPGVRQIVGLPGI</sequence>
<evidence type="ECO:0000256" key="8">
    <source>
        <dbReference type="HAMAP-Rule" id="MF_03231"/>
    </source>
</evidence>
<evidence type="ECO:0000256" key="5">
    <source>
        <dbReference type="ARBA" id="ARBA00022989"/>
    </source>
</evidence>
<dbReference type="GO" id="GO:0010945">
    <property type="term" value="F:coenzyme A diphosphatase activity"/>
    <property type="evidence" value="ECO:0007669"/>
    <property type="project" value="InterPro"/>
</dbReference>
<evidence type="ECO:0000256" key="7">
    <source>
        <dbReference type="ARBA" id="ARBA00023136"/>
    </source>
</evidence>
<evidence type="ECO:0000313" key="12">
    <source>
        <dbReference type="EMBL" id="VIO53768.1"/>
    </source>
</evidence>
<dbReference type="GO" id="GO:0008654">
    <property type="term" value="P:phospholipid biosynthetic process"/>
    <property type="evidence" value="ECO:0007669"/>
    <property type="project" value="UniProtKB-KW"/>
</dbReference>
<reference evidence="11" key="2">
    <citation type="submission" date="2021-03" db="EMBL/GenBank/DDBJ databases">
        <authorList>
            <person name="Alouane T."/>
            <person name="Langin T."/>
            <person name="Bonhomme L."/>
        </authorList>
    </citation>
    <scope>NUCLEOTIDE SEQUENCE</scope>
    <source>
        <strain evidence="11">MDC_Fg202</strain>
    </source>
</reference>
<keyword evidence="4 8" id="KW-0256">Endoplasmic reticulum</keyword>
<feature type="region of interest" description="Disordered" evidence="9">
    <location>
        <begin position="105"/>
        <end position="126"/>
    </location>
</feature>
<dbReference type="Pfam" id="PF10261">
    <property type="entry name" value="FIT"/>
    <property type="match status" value="1"/>
</dbReference>
<dbReference type="InterPro" id="IPR046400">
    <property type="entry name" value="SCS3"/>
</dbReference>
<keyword evidence="8" id="KW-0444">Lipid biosynthesis</keyword>
<comment type="subcellular location">
    <subcellularLocation>
        <location evidence="1 8">Endoplasmic reticulum membrane</location>
        <topology evidence="1 8">Multi-pass membrane protein</topology>
    </subcellularLocation>
</comment>
<feature type="transmembrane region" description="Helical" evidence="10">
    <location>
        <begin position="195"/>
        <end position="214"/>
    </location>
</feature>
<dbReference type="AlphaFoldDB" id="A0A4E9DQJ0"/>
<dbReference type="InterPro" id="IPR019388">
    <property type="entry name" value="FIT"/>
</dbReference>
<dbReference type="GO" id="GO:0140042">
    <property type="term" value="P:lipid droplet formation"/>
    <property type="evidence" value="ECO:0007669"/>
    <property type="project" value="UniProtKB-UniRule"/>
</dbReference>
<comment type="catalytic activity">
    <reaction evidence="8">
        <text>hexadecanoyl-CoA + H2O = S-hexadecanoyl-4'-phosphopantetheine + adenosine 3',5'-bisphosphate + 2 H(+)</text>
        <dbReference type="Rhea" id="RHEA:50032"/>
        <dbReference type="ChEBI" id="CHEBI:15377"/>
        <dbReference type="ChEBI" id="CHEBI:15378"/>
        <dbReference type="ChEBI" id="CHEBI:57379"/>
        <dbReference type="ChEBI" id="CHEBI:58343"/>
        <dbReference type="ChEBI" id="CHEBI:132018"/>
    </reaction>
</comment>
<feature type="compositionally biased region" description="Low complexity" evidence="9">
    <location>
        <begin position="114"/>
        <end position="126"/>
    </location>
</feature>
<feature type="active site" evidence="8">
    <location>
        <position position="381"/>
    </location>
</feature>
<evidence type="ECO:0000256" key="3">
    <source>
        <dbReference type="ARBA" id="ARBA00022801"/>
    </source>
</evidence>
<keyword evidence="3 8" id="KW-0378">Hydrolase</keyword>
<keyword evidence="6" id="KW-0443">Lipid metabolism</keyword>
<reference evidence="12" key="1">
    <citation type="submission" date="2019-04" db="EMBL/GenBank/DDBJ databases">
        <authorList>
            <person name="Melise S."/>
            <person name="Noan J."/>
            <person name="Okalmin O."/>
        </authorList>
    </citation>
    <scope>NUCLEOTIDE SEQUENCE</scope>
    <source>
        <strain evidence="12">FN9</strain>
    </source>
</reference>
<feature type="transmembrane region" description="Helical" evidence="10">
    <location>
        <begin position="226"/>
        <end position="246"/>
    </location>
</feature>
<feature type="transmembrane region" description="Helical" evidence="10">
    <location>
        <begin position="297"/>
        <end position="316"/>
    </location>
</feature>
<keyword evidence="8" id="KW-1208">Phospholipid metabolism</keyword>
<proteinExistence type="inferred from homology"/>
<comment type="catalytic activity">
    <reaction evidence="8">
        <text>(5Z,8Z,11Z,14Z)-eicosatetraenoyl-CoA + H2O = S-(5Z,8Z,11Z,14Z-eicosatetraenoyl)-4'-phosphopantetheine + adenosine 3',5'-bisphosphate + 2 H(+)</text>
        <dbReference type="Rhea" id="RHEA:65568"/>
        <dbReference type="ChEBI" id="CHEBI:15377"/>
        <dbReference type="ChEBI" id="CHEBI:15378"/>
        <dbReference type="ChEBI" id="CHEBI:57368"/>
        <dbReference type="ChEBI" id="CHEBI:58343"/>
        <dbReference type="ChEBI" id="CHEBI:156554"/>
    </reaction>
</comment>
<dbReference type="PANTHER" id="PTHR23129">
    <property type="entry name" value="ACYL-COENZYME A DIPHOSPHATASE FITM2"/>
    <property type="match status" value="1"/>
</dbReference>
<evidence type="ECO:0000256" key="1">
    <source>
        <dbReference type="ARBA" id="ARBA00004477"/>
    </source>
</evidence>
<keyword evidence="7 8" id="KW-0472">Membrane</keyword>